<evidence type="ECO:0000313" key="3">
    <source>
        <dbReference type="Proteomes" id="UP000054928"/>
    </source>
</evidence>
<feature type="compositionally biased region" description="Polar residues" evidence="1">
    <location>
        <begin position="185"/>
        <end position="210"/>
    </location>
</feature>
<dbReference type="AlphaFoldDB" id="A0A0N7L4I6"/>
<organism evidence="2 3">
    <name type="scientific">Plasmopara halstedii</name>
    <name type="common">Downy mildew of sunflower</name>
    <dbReference type="NCBI Taxonomy" id="4781"/>
    <lineage>
        <taxon>Eukaryota</taxon>
        <taxon>Sar</taxon>
        <taxon>Stramenopiles</taxon>
        <taxon>Oomycota</taxon>
        <taxon>Peronosporomycetes</taxon>
        <taxon>Peronosporales</taxon>
        <taxon>Peronosporaceae</taxon>
        <taxon>Plasmopara</taxon>
    </lineage>
</organism>
<proteinExistence type="predicted"/>
<keyword evidence="3" id="KW-1185">Reference proteome</keyword>
<dbReference type="OMA" id="VKFHAEM"/>
<dbReference type="RefSeq" id="XP_024575148.1">
    <property type="nucleotide sequence ID" value="XM_024724253.1"/>
</dbReference>
<accession>A0A0N7L4I6</accession>
<name>A0A0N7L4I6_PLAHL</name>
<feature type="region of interest" description="Disordered" evidence="1">
    <location>
        <begin position="185"/>
        <end position="214"/>
    </location>
</feature>
<sequence length="362" mass="41006">MAKGVWITNEMRERIAQMRNDGIPVKDIAEQMERSSNYIYRILRNMNSADPINKRQKTTAFELSTATATVPDVARSYDADEKSNRNFGDLPDPNSSILCAVENMEVSACEPEQSFEQLLSQAQARQHTVNATVLFSTETSTEDKPHALQLPNELTNASNSLNHSAELTQDITFCDHLKPTQLQLQPSTKQFPTNSRLRTQKPSSHQSSALDFSMLDEPQVKTKSSNKTRDFFGGLDDLLKQIQDEIQRLKSLIQSDLYDAQLLQMLMKFHAEIQLLQYKKTLSANELSKCAEDQGVNDQESGNLLRQKLSTEITLLSLQVDRERLELEREQIKHKTTSLICRKTLLEANASSNNVNGSFPRQ</sequence>
<dbReference type="Proteomes" id="UP000054928">
    <property type="component" value="Unassembled WGS sequence"/>
</dbReference>
<dbReference type="GeneID" id="36403888"/>
<dbReference type="EMBL" id="CCYD01000322">
    <property type="protein sequence ID" value="CEG38779.1"/>
    <property type="molecule type" value="Genomic_DNA"/>
</dbReference>
<dbReference type="Gene3D" id="1.10.10.60">
    <property type="entry name" value="Homeodomain-like"/>
    <property type="match status" value="1"/>
</dbReference>
<evidence type="ECO:0000313" key="2">
    <source>
        <dbReference type="EMBL" id="CEG38779.1"/>
    </source>
</evidence>
<reference evidence="3" key="1">
    <citation type="submission" date="2014-09" db="EMBL/GenBank/DDBJ databases">
        <authorList>
            <person name="Sharma Rahul"/>
            <person name="Thines Marco"/>
        </authorList>
    </citation>
    <scope>NUCLEOTIDE SEQUENCE [LARGE SCALE GENOMIC DNA]</scope>
</reference>
<protein>
    <submittedName>
        <fullName evidence="2">Uncharacterized protein</fullName>
    </submittedName>
</protein>
<evidence type="ECO:0000256" key="1">
    <source>
        <dbReference type="SAM" id="MobiDB-lite"/>
    </source>
</evidence>
<dbReference type="OrthoDB" id="128491at2759"/>